<evidence type="ECO:0000256" key="5">
    <source>
        <dbReference type="ARBA" id="ARBA00022679"/>
    </source>
</evidence>
<dbReference type="PANTHER" id="PTHR43532">
    <property type="entry name" value="GLUCOSE-1-PHOSPHATE THYMIDYLYLTRANSFERASE"/>
    <property type="match status" value="1"/>
</dbReference>
<sequence>MRGIILAGGTGSRLHPITHAISKQLMPIYDKPMIYYPLSTLMLSGIREVLVITTPHEAEQFRRLLGDGSQYGIAISYAVQPSPDGLAQAFLIGEEHLDGGGAGLVLGDNIFYGAGLGTRLRRFEDLDGAAVFGYRVADPTAYGVVDFDDEGKALSLEEKPEKPRSHYAVPGLYFYGSDVVEKAKTLKPSARGELEITDLNRMYLDEGRLQVEVLPRGSAWLDTGTFDDLNDASNFVRALEARQGTKVGAPEEVAWRLGFIDDARLEELAQPLVKSGYGRYLLDLLDEAAGAGPSPTR</sequence>
<evidence type="ECO:0000313" key="13">
    <source>
        <dbReference type="Proteomes" id="UP001597229"/>
    </source>
</evidence>
<comment type="similarity">
    <text evidence="2 10">Belongs to the glucose-1-phosphate thymidylyltransferase family.</text>
</comment>
<keyword evidence="13" id="KW-1185">Reference proteome</keyword>
<dbReference type="InterPro" id="IPR005835">
    <property type="entry name" value="NTP_transferase_dom"/>
</dbReference>
<dbReference type="PANTHER" id="PTHR43532:SF1">
    <property type="entry name" value="GLUCOSE-1-PHOSPHATE THYMIDYLYLTRANSFERASE 1"/>
    <property type="match status" value="1"/>
</dbReference>
<evidence type="ECO:0000256" key="2">
    <source>
        <dbReference type="ARBA" id="ARBA00010480"/>
    </source>
</evidence>
<dbReference type="RefSeq" id="WP_367918619.1">
    <property type="nucleotide sequence ID" value="NZ_BAABAC010000013.1"/>
</dbReference>
<organism evidence="12 13">
    <name type="scientific">Nocardioides ginsengisoli</name>
    <dbReference type="NCBI Taxonomy" id="363868"/>
    <lineage>
        <taxon>Bacteria</taxon>
        <taxon>Bacillati</taxon>
        <taxon>Actinomycetota</taxon>
        <taxon>Actinomycetes</taxon>
        <taxon>Propionibacteriales</taxon>
        <taxon>Nocardioidaceae</taxon>
        <taxon>Nocardioides</taxon>
    </lineage>
</organism>
<evidence type="ECO:0000256" key="6">
    <source>
        <dbReference type="ARBA" id="ARBA00022695"/>
    </source>
</evidence>
<keyword evidence="8 10" id="KW-0460">Magnesium</keyword>
<evidence type="ECO:0000256" key="4">
    <source>
        <dbReference type="ARBA" id="ARBA00017654"/>
    </source>
</evidence>
<dbReference type="InterPro" id="IPR029044">
    <property type="entry name" value="Nucleotide-diphossugar_trans"/>
</dbReference>
<comment type="catalytic activity">
    <reaction evidence="9 10">
        <text>dTTP + alpha-D-glucose 1-phosphate + H(+) = dTDP-alpha-D-glucose + diphosphate</text>
        <dbReference type="Rhea" id="RHEA:15225"/>
        <dbReference type="ChEBI" id="CHEBI:15378"/>
        <dbReference type="ChEBI" id="CHEBI:33019"/>
        <dbReference type="ChEBI" id="CHEBI:37568"/>
        <dbReference type="ChEBI" id="CHEBI:57477"/>
        <dbReference type="ChEBI" id="CHEBI:58601"/>
        <dbReference type="EC" id="2.7.7.24"/>
    </reaction>
</comment>
<keyword evidence="6 10" id="KW-0548">Nucleotidyltransferase</keyword>
<evidence type="ECO:0000256" key="8">
    <source>
        <dbReference type="ARBA" id="ARBA00022842"/>
    </source>
</evidence>
<dbReference type="InterPro" id="IPR005907">
    <property type="entry name" value="G1P_thy_trans_s"/>
</dbReference>
<dbReference type="Pfam" id="PF00483">
    <property type="entry name" value="NTP_transferase"/>
    <property type="match status" value="1"/>
</dbReference>
<protein>
    <recommendedName>
        <fullName evidence="4 10">Glucose-1-phosphate thymidylyltransferase</fullName>
        <ecNumber evidence="3 10">2.7.7.24</ecNumber>
    </recommendedName>
</protein>
<accession>A0ABW3W0X1</accession>
<feature type="domain" description="Nucleotidyl transferase" evidence="11">
    <location>
        <begin position="3"/>
        <end position="236"/>
    </location>
</feature>
<dbReference type="Proteomes" id="UP001597229">
    <property type="component" value="Unassembled WGS sequence"/>
</dbReference>
<evidence type="ECO:0000313" key="12">
    <source>
        <dbReference type="EMBL" id="MFD1248069.1"/>
    </source>
</evidence>
<comment type="cofactor">
    <cofactor evidence="1">
        <name>Mg(2+)</name>
        <dbReference type="ChEBI" id="CHEBI:18420"/>
    </cofactor>
</comment>
<dbReference type="Gene3D" id="3.90.550.10">
    <property type="entry name" value="Spore Coat Polysaccharide Biosynthesis Protein SpsA, Chain A"/>
    <property type="match status" value="1"/>
</dbReference>
<evidence type="ECO:0000256" key="7">
    <source>
        <dbReference type="ARBA" id="ARBA00022723"/>
    </source>
</evidence>
<dbReference type="NCBIfam" id="TIGR01207">
    <property type="entry name" value="rmlA"/>
    <property type="match status" value="1"/>
</dbReference>
<keyword evidence="7 10" id="KW-0479">Metal-binding</keyword>
<dbReference type="EC" id="2.7.7.24" evidence="3 10"/>
<dbReference type="SUPFAM" id="SSF53448">
    <property type="entry name" value="Nucleotide-diphospho-sugar transferases"/>
    <property type="match status" value="1"/>
</dbReference>
<keyword evidence="5 10" id="KW-0808">Transferase</keyword>
<dbReference type="GO" id="GO:0008879">
    <property type="term" value="F:glucose-1-phosphate thymidylyltransferase activity"/>
    <property type="evidence" value="ECO:0007669"/>
    <property type="project" value="UniProtKB-EC"/>
</dbReference>
<reference evidence="13" key="1">
    <citation type="journal article" date="2019" name="Int. J. Syst. Evol. Microbiol.">
        <title>The Global Catalogue of Microorganisms (GCM) 10K type strain sequencing project: providing services to taxonomists for standard genome sequencing and annotation.</title>
        <authorList>
            <consortium name="The Broad Institute Genomics Platform"/>
            <consortium name="The Broad Institute Genome Sequencing Center for Infectious Disease"/>
            <person name="Wu L."/>
            <person name="Ma J."/>
        </authorList>
    </citation>
    <scope>NUCLEOTIDE SEQUENCE [LARGE SCALE GENOMIC DNA]</scope>
    <source>
        <strain evidence="13">CCUG 52478</strain>
    </source>
</reference>
<comment type="function">
    <text evidence="10">Catalyzes the formation of dTDP-glucose, from dTTP and glucose 1-phosphate, as well as its pyrophosphorolysis.</text>
</comment>
<evidence type="ECO:0000259" key="11">
    <source>
        <dbReference type="Pfam" id="PF00483"/>
    </source>
</evidence>
<gene>
    <name evidence="12" type="primary">rfbA</name>
    <name evidence="12" type="ORF">ACFQ3F_09735</name>
</gene>
<name>A0ABW3W0X1_9ACTN</name>
<evidence type="ECO:0000256" key="1">
    <source>
        <dbReference type="ARBA" id="ARBA00001946"/>
    </source>
</evidence>
<comment type="caution">
    <text evidence="12">The sequence shown here is derived from an EMBL/GenBank/DDBJ whole genome shotgun (WGS) entry which is preliminary data.</text>
</comment>
<evidence type="ECO:0000256" key="9">
    <source>
        <dbReference type="ARBA" id="ARBA00049336"/>
    </source>
</evidence>
<dbReference type="CDD" id="cd02538">
    <property type="entry name" value="G1P_TT_short"/>
    <property type="match status" value="1"/>
</dbReference>
<evidence type="ECO:0000256" key="10">
    <source>
        <dbReference type="RuleBase" id="RU003706"/>
    </source>
</evidence>
<proteinExistence type="inferred from homology"/>
<dbReference type="EMBL" id="JBHTLX010000012">
    <property type="protein sequence ID" value="MFD1248069.1"/>
    <property type="molecule type" value="Genomic_DNA"/>
</dbReference>
<evidence type="ECO:0000256" key="3">
    <source>
        <dbReference type="ARBA" id="ARBA00012461"/>
    </source>
</evidence>